<comment type="cofactor">
    <cofactor evidence="2">
        <name>Mg(2+)</name>
        <dbReference type="ChEBI" id="CHEBI:18420"/>
    </cofactor>
</comment>
<evidence type="ECO:0000256" key="3">
    <source>
        <dbReference type="ARBA" id="ARBA00022679"/>
    </source>
</evidence>
<evidence type="ECO:0000259" key="8">
    <source>
        <dbReference type="Pfam" id="PF22600"/>
    </source>
</evidence>
<accession>A0A7K7SUS3</accession>
<dbReference type="Gene3D" id="1.10.1410.10">
    <property type="match status" value="1"/>
</dbReference>
<dbReference type="InterPro" id="IPR054708">
    <property type="entry name" value="MTPAP-like_central"/>
</dbReference>
<dbReference type="InterPro" id="IPR043519">
    <property type="entry name" value="NT_sf"/>
</dbReference>
<reference evidence="9 10" key="1">
    <citation type="submission" date="2019-09" db="EMBL/GenBank/DDBJ databases">
        <title>Bird 10,000 Genomes (B10K) Project - Family phase.</title>
        <authorList>
            <person name="Zhang G."/>
        </authorList>
    </citation>
    <scope>NUCLEOTIDE SEQUENCE [LARGE SCALE GENOMIC DNA]</scope>
    <source>
        <strain evidence="9">B10K-DU-030-41</strain>
        <tissue evidence="9">Muscle</tissue>
    </source>
</reference>
<dbReference type="PANTHER" id="PTHR12271:SF133">
    <property type="entry name" value="POLY(A) RNA POLYMERASE, MITOCHONDRIAL"/>
    <property type="match status" value="1"/>
</dbReference>
<dbReference type="InterPro" id="IPR041252">
    <property type="entry name" value="RL"/>
</dbReference>
<sequence>DAEVSTRKKTFAEVQTERLDQAERTVLIKCPPKLNEKKLLQYLSSHGNVKSHFFFENRGISALIEFSEKSSIASLQDAVGIPNAAEHHVVPFKSRLFNFTLKNPVSQLEETPLHLSPQSHIPVKDLIQKLCLADSISSQMYMLLNEYQLTEENIKLRFLACSLVRDFARAYFPDSTVKPFGSSVNTFGKLGCDVDMFLDFHDTRKHATKMKKSPFEMEFQMKRLPSERLATQRILSVIGDCLDNFAPGCVSVQKILNARCPLVKFSHQPTGFQCDLSVSNSIATRSSELLYIYGCLDSRVRALVFTIRCWARVHGLTNSAPGTWITNFSLTMMVMFFLQRRSPPVIPTLDELKELADAKDKHIIGGYDCSFVSDLRKIKPTKNTETLDVLLGEFFEYYGTFDFRRNSINLRKGKEVNKPESSPLYIWNPFEQDLNISKNVNQPQLEKFIATARESAWILQKEDKTRRVINKEPWGLAALLIPFGKSNSRRMNRMKGIGSETIRSLLDSLKLNNANSQQKAVGK</sequence>
<dbReference type="GO" id="GO:0031123">
    <property type="term" value="P:RNA 3'-end processing"/>
    <property type="evidence" value="ECO:0007669"/>
    <property type="project" value="TreeGrafter"/>
</dbReference>
<keyword evidence="5" id="KW-0460">Magnesium</keyword>
<keyword evidence="10" id="KW-1185">Reference proteome</keyword>
<evidence type="ECO:0000259" key="7">
    <source>
        <dbReference type="Pfam" id="PF17797"/>
    </source>
</evidence>
<dbReference type="Pfam" id="PF17797">
    <property type="entry name" value="RL"/>
    <property type="match status" value="1"/>
</dbReference>
<organism evidence="9 10">
    <name type="scientific">Sapayoa aenigma</name>
    <name type="common">broad-billed sapayoa</name>
    <dbReference type="NCBI Taxonomy" id="239371"/>
    <lineage>
        <taxon>Eukaryota</taxon>
        <taxon>Metazoa</taxon>
        <taxon>Chordata</taxon>
        <taxon>Craniata</taxon>
        <taxon>Vertebrata</taxon>
        <taxon>Euteleostomi</taxon>
        <taxon>Archelosauria</taxon>
        <taxon>Archosauria</taxon>
        <taxon>Dinosauria</taxon>
        <taxon>Saurischia</taxon>
        <taxon>Theropoda</taxon>
        <taxon>Coelurosauria</taxon>
        <taxon>Aves</taxon>
        <taxon>Neognathae</taxon>
        <taxon>Neoaves</taxon>
        <taxon>Telluraves</taxon>
        <taxon>Australaves</taxon>
        <taxon>Passeriformes</taxon>
        <taxon>Tyrannidae</taxon>
        <taxon>Sapayoa</taxon>
    </lineage>
</organism>
<evidence type="ECO:0000259" key="6">
    <source>
        <dbReference type="Pfam" id="PF03828"/>
    </source>
</evidence>
<keyword evidence="3" id="KW-0808">Transferase</keyword>
<evidence type="ECO:0000256" key="1">
    <source>
        <dbReference type="ARBA" id="ARBA00001936"/>
    </source>
</evidence>
<protein>
    <submittedName>
        <fullName evidence="9">PAPD1 protein</fullName>
    </submittedName>
</protein>
<dbReference type="Gene3D" id="3.30.460.10">
    <property type="entry name" value="Beta Polymerase, domain 2"/>
    <property type="match status" value="1"/>
</dbReference>
<dbReference type="SUPFAM" id="SSF81301">
    <property type="entry name" value="Nucleotidyltransferase"/>
    <property type="match status" value="1"/>
</dbReference>
<dbReference type="SUPFAM" id="SSF81631">
    <property type="entry name" value="PAP/OAS1 substrate-binding domain"/>
    <property type="match status" value="1"/>
</dbReference>
<dbReference type="CDD" id="cd05402">
    <property type="entry name" value="NT_PAP_TUTase"/>
    <property type="match status" value="1"/>
</dbReference>
<feature type="non-terminal residue" evidence="9">
    <location>
        <position position="523"/>
    </location>
</feature>
<comment type="cofactor">
    <cofactor evidence="1">
        <name>Mn(2+)</name>
        <dbReference type="ChEBI" id="CHEBI:29035"/>
    </cofactor>
</comment>
<dbReference type="GO" id="GO:0046872">
    <property type="term" value="F:metal ion binding"/>
    <property type="evidence" value="ECO:0007669"/>
    <property type="project" value="UniProtKB-KW"/>
</dbReference>
<dbReference type="Pfam" id="PF03828">
    <property type="entry name" value="PAP_assoc"/>
    <property type="match status" value="1"/>
</dbReference>
<dbReference type="Pfam" id="PF22600">
    <property type="entry name" value="MTPAP-like_central"/>
    <property type="match status" value="1"/>
</dbReference>
<name>A0A7K7SUS3_9TYRA</name>
<feature type="non-terminal residue" evidence="9">
    <location>
        <position position="1"/>
    </location>
</feature>
<dbReference type="OrthoDB" id="434989at2759"/>
<dbReference type="GO" id="GO:0005739">
    <property type="term" value="C:mitochondrion"/>
    <property type="evidence" value="ECO:0007669"/>
    <property type="project" value="TreeGrafter"/>
</dbReference>
<evidence type="ECO:0000256" key="4">
    <source>
        <dbReference type="ARBA" id="ARBA00022723"/>
    </source>
</evidence>
<evidence type="ECO:0000313" key="9">
    <source>
        <dbReference type="EMBL" id="NXA08307.1"/>
    </source>
</evidence>
<dbReference type="InterPro" id="IPR002058">
    <property type="entry name" value="PAP_assoc"/>
</dbReference>
<keyword evidence="4" id="KW-0479">Metal-binding</keyword>
<dbReference type="EMBL" id="VZSY01000185">
    <property type="protein sequence ID" value="NXA08307.1"/>
    <property type="molecule type" value="Genomic_DNA"/>
</dbReference>
<feature type="domain" description="Poly(A) RNA polymerase mitochondrial-like central palm" evidence="8">
    <location>
        <begin position="136"/>
        <end position="294"/>
    </location>
</feature>
<evidence type="ECO:0000313" key="10">
    <source>
        <dbReference type="Proteomes" id="UP000589485"/>
    </source>
</evidence>
<dbReference type="AlphaFoldDB" id="A0A7K7SUS3"/>
<dbReference type="PANTHER" id="PTHR12271">
    <property type="entry name" value="POLY A POLYMERASE CID PAP -RELATED"/>
    <property type="match status" value="1"/>
</dbReference>
<gene>
    <name evidence="9" type="primary">Mtpap</name>
    <name evidence="9" type="ORF">SAPAEN_R14156</name>
</gene>
<feature type="domain" description="PAP-associated" evidence="6">
    <location>
        <begin position="389"/>
        <end position="424"/>
    </location>
</feature>
<feature type="domain" description="RL" evidence="7">
    <location>
        <begin position="10"/>
        <end position="78"/>
    </location>
</feature>
<evidence type="ECO:0000256" key="5">
    <source>
        <dbReference type="ARBA" id="ARBA00022842"/>
    </source>
</evidence>
<evidence type="ECO:0000256" key="2">
    <source>
        <dbReference type="ARBA" id="ARBA00001946"/>
    </source>
</evidence>
<dbReference type="Proteomes" id="UP000589485">
    <property type="component" value="Unassembled WGS sequence"/>
</dbReference>
<comment type="caution">
    <text evidence="9">The sequence shown here is derived from an EMBL/GenBank/DDBJ whole genome shotgun (WGS) entry which is preliminary data.</text>
</comment>
<dbReference type="GO" id="GO:1990817">
    <property type="term" value="F:poly(A) RNA polymerase activity"/>
    <property type="evidence" value="ECO:0007669"/>
    <property type="project" value="TreeGrafter"/>
</dbReference>
<proteinExistence type="predicted"/>